<evidence type="ECO:0000256" key="7">
    <source>
        <dbReference type="ARBA" id="ARBA00022989"/>
    </source>
</evidence>
<sequence length="581" mass="63841">MKMLWRLSREAVRYKTLYVIAILATLGLTAVNLAAPKALSAMTGIVERGVDEAGLQRIGVLTAVLVGLYLLRILFRFLSNYLAHKAAWYLVGDLRTRTYDKLERMHLGYFHDKQTGDLMSRVVNDTRDFELLYAHMIPESITNLVTFLGVLAVLLTINPKLALITCAPIPLILISGVIFSRKVRPYFRISQKKMGELNGKLQDNLSGIHEIQSFGREEYETGKVDERNFEHIRAMLQALKISAIFHPSVEFISSLGTILVVGFGGYLAYREGLGVEDIVAFMLYLGLFYGPVTGLANLLENMQQSMAGAERVLAVLDTPCEIQDRPGAVPLREVRGDIVFDHVSFSYSSDIPVLRDVSFHCEPGKMLALVGPTGVGKTTLTQLISRFYEPVDGRILIDGQDIGQVTLESLRQCISPVLQDTFLFNGTIAENIGYAVPDADMKEIRNAAKAANIHEDILAMPDGYDTQVGERGLRLSGGQKQRVAIARAILRKSPIIILDEATASVDVETEQQIQTAIAGIAGSRTIIAIAHRLSTIRNADKILVIEEGKVTEEGTHAELVALGGSYARMNRIQSTAVGGIA</sequence>
<feature type="transmembrane region" description="Helical" evidence="9">
    <location>
        <begin position="161"/>
        <end position="179"/>
    </location>
</feature>
<evidence type="ECO:0000256" key="8">
    <source>
        <dbReference type="ARBA" id="ARBA00023136"/>
    </source>
</evidence>
<comment type="subcellular location">
    <subcellularLocation>
        <location evidence="1">Cell membrane</location>
        <topology evidence="1">Multi-pass membrane protein</topology>
    </subcellularLocation>
</comment>
<dbReference type="Gene3D" id="1.20.1560.10">
    <property type="entry name" value="ABC transporter type 1, transmembrane domain"/>
    <property type="match status" value="1"/>
</dbReference>
<dbReference type="InterPro" id="IPR011527">
    <property type="entry name" value="ABC1_TM_dom"/>
</dbReference>
<dbReference type="SUPFAM" id="SSF52540">
    <property type="entry name" value="P-loop containing nucleoside triphosphate hydrolases"/>
    <property type="match status" value="1"/>
</dbReference>
<reference evidence="12" key="1">
    <citation type="journal article" date="2013" name="PLoS ONE">
        <title>Metagenomic insights into the carbohydrate-active enzymes carried by the microorganisms adhering to solid digesta in the rumen of cows.</title>
        <authorList>
            <person name="Wang L."/>
            <person name="Hatem A."/>
            <person name="Catalyurek U.V."/>
            <person name="Morrison M."/>
            <person name="Yu Z."/>
        </authorList>
    </citation>
    <scope>NUCLEOTIDE SEQUENCE</scope>
</reference>
<keyword evidence="3" id="KW-1003">Cell membrane</keyword>
<keyword evidence="6 12" id="KW-0067">ATP-binding</keyword>
<keyword evidence="7 9" id="KW-1133">Transmembrane helix</keyword>
<evidence type="ECO:0000313" key="12">
    <source>
        <dbReference type="EMBL" id="AHF24966.1"/>
    </source>
</evidence>
<dbReference type="InterPro" id="IPR039421">
    <property type="entry name" value="Type_1_exporter"/>
</dbReference>
<dbReference type="InterPro" id="IPR027417">
    <property type="entry name" value="P-loop_NTPase"/>
</dbReference>
<dbReference type="GO" id="GO:0005886">
    <property type="term" value="C:plasma membrane"/>
    <property type="evidence" value="ECO:0007669"/>
    <property type="project" value="UniProtKB-SubCell"/>
</dbReference>
<evidence type="ECO:0000256" key="3">
    <source>
        <dbReference type="ARBA" id="ARBA00022475"/>
    </source>
</evidence>
<dbReference type="PANTHER" id="PTHR24221">
    <property type="entry name" value="ATP-BINDING CASSETTE SUB-FAMILY B"/>
    <property type="match status" value="1"/>
</dbReference>
<organism evidence="12">
    <name type="scientific">uncultured bacterium Contig1753</name>
    <dbReference type="NCBI Taxonomy" id="1393498"/>
    <lineage>
        <taxon>Bacteria</taxon>
        <taxon>environmental samples</taxon>
    </lineage>
</organism>
<dbReference type="Pfam" id="PF00664">
    <property type="entry name" value="ABC_membrane"/>
    <property type="match status" value="1"/>
</dbReference>
<proteinExistence type="predicted"/>
<dbReference type="Gene3D" id="3.40.50.300">
    <property type="entry name" value="P-loop containing nucleotide triphosphate hydrolases"/>
    <property type="match status" value="1"/>
</dbReference>
<dbReference type="GO" id="GO:0005524">
    <property type="term" value="F:ATP binding"/>
    <property type="evidence" value="ECO:0007669"/>
    <property type="project" value="UniProtKB-KW"/>
</dbReference>
<keyword evidence="5" id="KW-0547">Nucleotide-binding</keyword>
<dbReference type="PROSITE" id="PS50929">
    <property type="entry name" value="ABC_TM1F"/>
    <property type="match status" value="1"/>
</dbReference>
<dbReference type="PANTHER" id="PTHR24221:SF640">
    <property type="entry name" value="MULTIDRUG EXPORT ATP-BINDING_PERMEASE PROTEIN YGAD-RELATED"/>
    <property type="match status" value="1"/>
</dbReference>
<feature type="domain" description="ABC transmembrane type-1" evidence="11">
    <location>
        <begin position="19"/>
        <end position="304"/>
    </location>
</feature>
<evidence type="ECO:0000256" key="5">
    <source>
        <dbReference type="ARBA" id="ARBA00022741"/>
    </source>
</evidence>
<dbReference type="SUPFAM" id="SSF90123">
    <property type="entry name" value="ABC transporter transmembrane region"/>
    <property type="match status" value="1"/>
</dbReference>
<dbReference type="FunFam" id="1.20.1560.10:FF:000011">
    <property type="entry name" value="Multidrug ABC transporter ATP-binding protein"/>
    <property type="match status" value="1"/>
</dbReference>
<accession>W0FJB7</accession>
<feature type="transmembrane region" description="Helical" evidence="9">
    <location>
        <begin position="131"/>
        <end position="155"/>
    </location>
</feature>
<dbReference type="InterPro" id="IPR017871">
    <property type="entry name" value="ABC_transporter-like_CS"/>
</dbReference>
<dbReference type="PROSITE" id="PS50893">
    <property type="entry name" value="ABC_TRANSPORTER_2"/>
    <property type="match status" value="1"/>
</dbReference>
<dbReference type="InterPro" id="IPR003439">
    <property type="entry name" value="ABC_transporter-like_ATP-bd"/>
</dbReference>
<feature type="transmembrane region" description="Helical" evidence="9">
    <location>
        <begin position="281"/>
        <end position="299"/>
    </location>
</feature>
<evidence type="ECO:0000256" key="9">
    <source>
        <dbReference type="SAM" id="Phobius"/>
    </source>
</evidence>
<dbReference type="GO" id="GO:0016887">
    <property type="term" value="F:ATP hydrolysis activity"/>
    <property type="evidence" value="ECO:0007669"/>
    <property type="project" value="InterPro"/>
</dbReference>
<dbReference type="InterPro" id="IPR036640">
    <property type="entry name" value="ABC1_TM_sf"/>
</dbReference>
<keyword evidence="4 9" id="KW-0812">Transmembrane</keyword>
<evidence type="ECO:0000256" key="1">
    <source>
        <dbReference type="ARBA" id="ARBA00004651"/>
    </source>
</evidence>
<dbReference type="EMBL" id="KC246813">
    <property type="protein sequence ID" value="AHF24966.1"/>
    <property type="molecule type" value="Genomic_DNA"/>
</dbReference>
<protein>
    <submittedName>
        <fullName evidence="12">ABC transporter ATP-binding protein/permease</fullName>
    </submittedName>
</protein>
<evidence type="ECO:0000256" key="6">
    <source>
        <dbReference type="ARBA" id="ARBA00022840"/>
    </source>
</evidence>
<dbReference type="SMART" id="SM00382">
    <property type="entry name" value="AAA"/>
    <property type="match status" value="1"/>
</dbReference>
<dbReference type="CDD" id="cd18778">
    <property type="entry name" value="ABC_6TM_exporter_like"/>
    <property type="match status" value="1"/>
</dbReference>
<feature type="transmembrane region" description="Helical" evidence="9">
    <location>
        <begin position="249"/>
        <end position="269"/>
    </location>
</feature>
<dbReference type="Pfam" id="PF00005">
    <property type="entry name" value="ABC_tran"/>
    <property type="match status" value="1"/>
</dbReference>
<dbReference type="GO" id="GO:0140359">
    <property type="term" value="F:ABC-type transporter activity"/>
    <property type="evidence" value="ECO:0007669"/>
    <property type="project" value="InterPro"/>
</dbReference>
<dbReference type="AlphaFoldDB" id="W0FJB7"/>
<keyword evidence="2" id="KW-0813">Transport</keyword>
<evidence type="ECO:0000259" key="11">
    <source>
        <dbReference type="PROSITE" id="PS50929"/>
    </source>
</evidence>
<evidence type="ECO:0000256" key="4">
    <source>
        <dbReference type="ARBA" id="ARBA00022692"/>
    </source>
</evidence>
<dbReference type="PROSITE" id="PS00211">
    <property type="entry name" value="ABC_TRANSPORTER_1"/>
    <property type="match status" value="1"/>
</dbReference>
<feature type="transmembrane region" description="Helical" evidence="9">
    <location>
        <begin position="55"/>
        <end position="75"/>
    </location>
</feature>
<name>W0FJB7_9BACT</name>
<feature type="transmembrane region" description="Helical" evidence="9">
    <location>
        <begin position="12"/>
        <end position="35"/>
    </location>
</feature>
<evidence type="ECO:0000256" key="2">
    <source>
        <dbReference type="ARBA" id="ARBA00022448"/>
    </source>
</evidence>
<feature type="domain" description="ABC transporter" evidence="10">
    <location>
        <begin position="338"/>
        <end position="572"/>
    </location>
</feature>
<keyword evidence="8 9" id="KW-0472">Membrane</keyword>
<evidence type="ECO:0000259" key="10">
    <source>
        <dbReference type="PROSITE" id="PS50893"/>
    </source>
</evidence>
<dbReference type="FunFam" id="3.40.50.300:FF:000287">
    <property type="entry name" value="Multidrug ABC transporter ATP-binding protein"/>
    <property type="match status" value="1"/>
</dbReference>
<dbReference type="InterPro" id="IPR003593">
    <property type="entry name" value="AAA+_ATPase"/>
</dbReference>